<evidence type="ECO:0000256" key="3">
    <source>
        <dbReference type="ARBA" id="ARBA00022676"/>
    </source>
</evidence>
<reference evidence="11 12" key="1">
    <citation type="submission" date="2019-02" db="EMBL/GenBank/DDBJ databases">
        <title>Deep-cultivation of Planctomycetes and their phenomic and genomic characterization uncovers novel biology.</title>
        <authorList>
            <person name="Wiegand S."/>
            <person name="Jogler M."/>
            <person name="Boedeker C."/>
            <person name="Pinto D."/>
            <person name="Vollmers J."/>
            <person name="Rivas-Marin E."/>
            <person name="Kohn T."/>
            <person name="Peeters S.H."/>
            <person name="Heuer A."/>
            <person name="Rast P."/>
            <person name="Oberbeckmann S."/>
            <person name="Bunk B."/>
            <person name="Jeske O."/>
            <person name="Meyerdierks A."/>
            <person name="Storesund J.E."/>
            <person name="Kallscheuer N."/>
            <person name="Luecker S."/>
            <person name="Lage O.M."/>
            <person name="Pohl T."/>
            <person name="Merkel B.J."/>
            <person name="Hornburger P."/>
            <person name="Mueller R.-W."/>
            <person name="Bruemmer F."/>
            <person name="Labrenz M."/>
            <person name="Spormann A.M."/>
            <person name="Op den Camp H."/>
            <person name="Overmann J."/>
            <person name="Amann R."/>
            <person name="Jetten M.S.M."/>
            <person name="Mascher T."/>
            <person name="Medema M.H."/>
            <person name="Devos D.P."/>
            <person name="Kaster A.-K."/>
            <person name="Ovreas L."/>
            <person name="Rohde M."/>
            <person name="Galperin M.Y."/>
            <person name="Jogler C."/>
        </authorList>
    </citation>
    <scope>NUCLEOTIDE SEQUENCE [LARGE SCALE GENOMIC DNA]</scope>
    <source>
        <strain evidence="11 12">Mal52</strain>
    </source>
</reference>
<keyword evidence="3" id="KW-0328">Glycosyltransferase</keyword>
<feature type="region of interest" description="Disordered" evidence="8">
    <location>
        <begin position="547"/>
        <end position="579"/>
    </location>
</feature>
<dbReference type="KEGG" id="sdyn:Mal52_10220"/>
<dbReference type="GO" id="GO:0005886">
    <property type="term" value="C:plasma membrane"/>
    <property type="evidence" value="ECO:0007669"/>
    <property type="project" value="UniProtKB-SubCell"/>
</dbReference>
<feature type="compositionally biased region" description="Polar residues" evidence="8">
    <location>
        <begin position="563"/>
        <end position="573"/>
    </location>
</feature>
<dbReference type="AlphaFoldDB" id="A0A517ZJC0"/>
<feature type="transmembrane region" description="Helical" evidence="9">
    <location>
        <begin position="387"/>
        <end position="410"/>
    </location>
</feature>
<keyword evidence="4" id="KW-0808">Transferase</keyword>
<keyword evidence="2" id="KW-1003">Cell membrane</keyword>
<evidence type="ECO:0000256" key="1">
    <source>
        <dbReference type="ARBA" id="ARBA00004651"/>
    </source>
</evidence>
<keyword evidence="12" id="KW-1185">Reference proteome</keyword>
<organism evidence="11 12">
    <name type="scientific">Symmachiella dynata</name>
    <dbReference type="NCBI Taxonomy" id="2527995"/>
    <lineage>
        <taxon>Bacteria</taxon>
        <taxon>Pseudomonadati</taxon>
        <taxon>Planctomycetota</taxon>
        <taxon>Planctomycetia</taxon>
        <taxon>Planctomycetales</taxon>
        <taxon>Planctomycetaceae</taxon>
        <taxon>Symmachiella</taxon>
    </lineage>
</organism>
<dbReference type="InterPro" id="IPR050297">
    <property type="entry name" value="LipidA_mod_glycosyltrf_83"/>
</dbReference>
<feature type="domain" description="Glycosyltransferase RgtA/B/C/D-like" evidence="10">
    <location>
        <begin position="110"/>
        <end position="243"/>
    </location>
</feature>
<proteinExistence type="predicted"/>
<evidence type="ECO:0000256" key="6">
    <source>
        <dbReference type="ARBA" id="ARBA00022989"/>
    </source>
</evidence>
<dbReference type="InterPro" id="IPR038731">
    <property type="entry name" value="RgtA/B/C-like"/>
</dbReference>
<accession>A0A517ZJC0</accession>
<dbReference type="EMBL" id="CP036276">
    <property type="protein sequence ID" value="QDU42559.1"/>
    <property type="molecule type" value="Genomic_DNA"/>
</dbReference>
<dbReference type="PANTHER" id="PTHR33908:SF11">
    <property type="entry name" value="MEMBRANE PROTEIN"/>
    <property type="match status" value="1"/>
</dbReference>
<evidence type="ECO:0000256" key="9">
    <source>
        <dbReference type="SAM" id="Phobius"/>
    </source>
</evidence>
<evidence type="ECO:0000256" key="4">
    <source>
        <dbReference type="ARBA" id="ARBA00022679"/>
    </source>
</evidence>
<evidence type="ECO:0000256" key="5">
    <source>
        <dbReference type="ARBA" id="ARBA00022692"/>
    </source>
</evidence>
<dbReference type="GO" id="GO:0009103">
    <property type="term" value="P:lipopolysaccharide biosynthetic process"/>
    <property type="evidence" value="ECO:0007669"/>
    <property type="project" value="UniProtKB-ARBA"/>
</dbReference>
<protein>
    <recommendedName>
        <fullName evidence="10">Glycosyltransferase RgtA/B/C/D-like domain-containing protein</fullName>
    </recommendedName>
</protein>
<feature type="transmembrane region" description="Helical" evidence="9">
    <location>
        <begin position="35"/>
        <end position="53"/>
    </location>
</feature>
<dbReference type="Proteomes" id="UP000319383">
    <property type="component" value="Chromosome"/>
</dbReference>
<sequence length="579" mass="65494">MQFASWNQTGKEPSLRNLEGIPEFFIGKPFTQRQLGLILALLMLLTVIPRLLLARQISVICDDGYFYLSVVEMWKQGQTDAALNYLNLNIFPFILWGLESAGLAFPWHFKIWGILISGLTVLPLFGLVRRLFNDRWATIAVLLFAMHPELVKLSVEPIRESTYWFCFILASYLLLRCATSRDNIATPIAAGLATACAILTRTEGWTLIPLACFWLFSLAPATVSRLRQTQRIVIVLAMIPLCMFAMNLTLLAEYPHWQWGRFDRVPKIVAWMQSQVSPTNNPQAKTMAAATQSRPRLSHSTTETDNSSSNLKSIEKRADEKAIWFEFLNKFSESYEYFNLVLLIVGLTQCHRLLRSRTYAPLLMIAAAILLAVLVLLVQHRNINGRYFLSVFIITLPIQAAGAACLIQIIQSVALPKTISHHQKLVVTATFVLSVSLIFWFEALTSRHESRVAQANLGKYLRTTFGPFEKVETDRKSGRVGFHTVGKMPNILYNTIQKKYTHPDLLILVRPVRAAHRARAHRSGLREIPLHDLPQSEFTAFVHPSRIHQNSASKAQPHIDGENGNQPDPSITGRSEVLR</sequence>
<evidence type="ECO:0000313" key="12">
    <source>
        <dbReference type="Proteomes" id="UP000319383"/>
    </source>
</evidence>
<feature type="transmembrane region" description="Helical" evidence="9">
    <location>
        <begin position="232"/>
        <end position="252"/>
    </location>
</feature>
<dbReference type="Pfam" id="PF13231">
    <property type="entry name" value="PMT_2"/>
    <property type="match status" value="1"/>
</dbReference>
<comment type="subcellular location">
    <subcellularLocation>
        <location evidence="1">Cell membrane</location>
        <topology evidence="1">Multi-pass membrane protein</topology>
    </subcellularLocation>
</comment>
<name>A0A517ZJC0_9PLAN</name>
<dbReference type="GO" id="GO:0016763">
    <property type="term" value="F:pentosyltransferase activity"/>
    <property type="evidence" value="ECO:0007669"/>
    <property type="project" value="TreeGrafter"/>
</dbReference>
<keyword evidence="5 9" id="KW-0812">Transmembrane</keyword>
<evidence type="ECO:0000259" key="10">
    <source>
        <dbReference type="Pfam" id="PF13231"/>
    </source>
</evidence>
<feature type="region of interest" description="Disordered" evidence="8">
    <location>
        <begin position="278"/>
        <end position="311"/>
    </location>
</feature>
<feature type="transmembrane region" description="Helical" evidence="9">
    <location>
        <begin position="85"/>
        <end position="105"/>
    </location>
</feature>
<feature type="transmembrane region" description="Helical" evidence="9">
    <location>
        <begin position="361"/>
        <end position="381"/>
    </location>
</feature>
<evidence type="ECO:0000256" key="8">
    <source>
        <dbReference type="SAM" id="MobiDB-lite"/>
    </source>
</evidence>
<dbReference type="PANTHER" id="PTHR33908">
    <property type="entry name" value="MANNOSYLTRANSFERASE YKCB-RELATED"/>
    <property type="match status" value="1"/>
</dbReference>
<keyword evidence="7 9" id="KW-0472">Membrane</keyword>
<keyword evidence="6 9" id="KW-1133">Transmembrane helix</keyword>
<evidence type="ECO:0000256" key="2">
    <source>
        <dbReference type="ARBA" id="ARBA00022475"/>
    </source>
</evidence>
<gene>
    <name evidence="11" type="ORF">Mal52_10220</name>
</gene>
<evidence type="ECO:0000256" key="7">
    <source>
        <dbReference type="ARBA" id="ARBA00023136"/>
    </source>
</evidence>
<evidence type="ECO:0000313" key="11">
    <source>
        <dbReference type="EMBL" id="QDU42559.1"/>
    </source>
</evidence>
<feature type="transmembrane region" description="Helical" evidence="9">
    <location>
        <begin position="422"/>
        <end position="441"/>
    </location>
</feature>
<feature type="transmembrane region" description="Helical" evidence="9">
    <location>
        <begin position="111"/>
        <end position="129"/>
    </location>
</feature>